<reference evidence="1" key="1">
    <citation type="submission" date="2014-05" db="EMBL/GenBank/DDBJ databases">
        <title>Complete genome sequence of Enterococcus faecalis bacteriophage ECP3.</title>
        <authorList>
            <person name="Kang H.-Y."/>
            <person name="Kim S."/>
            <person name="Kim J."/>
        </authorList>
    </citation>
    <scope>NUCLEOTIDE SEQUENCE [LARGE SCALE GENOMIC DNA]</scope>
    <source>
        <strain evidence="1">ECP3</strain>
    </source>
</reference>
<dbReference type="Pfam" id="PF23932">
    <property type="entry name" value="SP10_terminator"/>
    <property type="match status" value="1"/>
</dbReference>
<dbReference type="InterPro" id="IPR056960">
    <property type="entry name" value="SP10_terminator"/>
</dbReference>
<organism evidence="1 2">
    <name type="scientific">Enterococcus phage ECP3</name>
    <dbReference type="NCBI Taxonomy" id="1498168"/>
    <lineage>
        <taxon>Viruses</taxon>
        <taxon>Duplodnaviria</taxon>
        <taxon>Heunggongvirae</taxon>
        <taxon>Uroviricota</taxon>
        <taxon>Caudoviricetes</taxon>
        <taxon>Herelleviridae</taxon>
        <taxon>Brockvirinae</taxon>
        <taxon>Kochikohdavirus</taxon>
        <taxon>Kochikohdavirus ECP3</taxon>
    </lineage>
</organism>
<dbReference type="RefSeq" id="YP_009147093.1">
    <property type="nucleotide sequence ID" value="NC_027335.2"/>
</dbReference>
<dbReference type="GeneID" id="24628141"/>
<dbReference type="Proteomes" id="UP000030157">
    <property type="component" value="Segment"/>
</dbReference>
<dbReference type="EMBL" id="KJ801817">
    <property type="protein sequence ID" value="AII28452.1"/>
    <property type="molecule type" value="Genomic_DNA"/>
</dbReference>
<evidence type="ECO:0000313" key="2">
    <source>
        <dbReference type="Proteomes" id="UP000030157"/>
    </source>
</evidence>
<accession>A0A096XT20</accession>
<evidence type="ECO:0008006" key="3">
    <source>
        <dbReference type="Google" id="ProtNLM"/>
    </source>
</evidence>
<name>A0A096XT20_9CAUD</name>
<sequence length="281" mass="31822">MIPSLDTYLYKEFEERLRIILSECYIIDEALKGMDKEALESFKNTYCSIDGKPPKREVEMSYSFPQEHLDSFARFVVTLGSSEEDSKSIGGIQGGYEYREGNVISEEATIIREGDKLIINTSKPVADYLNSSDISFAESDHFRIEDNKPVFDFSYNEELEGISINVSYISKISDDDVAGVYKGYQSNDNVSIIGISSNIDTARCLDAIARIILITMRDSLDEKTGYMLQTLHFGDMQVVIESGETLVFGRPCTVNYRVTNSIGFDLQQRITEIITKRRMKS</sequence>
<protein>
    <recommendedName>
        <fullName evidence="3">Baseplate hub assembly protein</fullName>
    </recommendedName>
</protein>
<keyword evidence="2" id="KW-1185">Reference proteome</keyword>
<proteinExistence type="predicted"/>
<evidence type="ECO:0000313" key="1">
    <source>
        <dbReference type="EMBL" id="AII28452.1"/>
    </source>
</evidence>